<dbReference type="PANTHER" id="PTHR35017">
    <property type="entry name" value="PROTEIN CBG16223-RELATED"/>
    <property type="match status" value="1"/>
</dbReference>
<organism evidence="1 2">
    <name type="scientific">Plectus sambesii</name>
    <dbReference type="NCBI Taxonomy" id="2011161"/>
    <lineage>
        <taxon>Eukaryota</taxon>
        <taxon>Metazoa</taxon>
        <taxon>Ecdysozoa</taxon>
        <taxon>Nematoda</taxon>
        <taxon>Chromadorea</taxon>
        <taxon>Plectida</taxon>
        <taxon>Plectina</taxon>
        <taxon>Plectoidea</taxon>
        <taxon>Plectidae</taxon>
        <taxon>Plectus</taxon>
    </lineage>
</organism>
<dbReference type="PANTHER" id="PTHR35017:SF2">
    <property type="entry name" value="SHKT DOMAIN-CONTAINING PROTEIN"/>
    <property type="match status" value="1"/>
</dbReference>
<evidence type="ECO:0000313" key="1">
    <source>
        <dbReference type="Proteomes" id="UP000887566"/>
    </source>
</evidence>
<accession>A0A914WTA5</accession>
<dbReference type="AlphaFoldDB" id="A0A914WTA5"/>
<name>A0A914WTA5_9BILA</name>
<proteinExistence type="predicted"/>
<evidence type="ECO:0000313" key="2">
    <source>
        <dbReference type="WBParaSite" id="PSAMB.scaffold505size48986.g6595.t1"/>
    </source>
</evidence>
<protein>
    <submittedName>
        <fullName evidence="2">ShKT domain-containing protein</fullName>
    </submittedName>
</protein>
<dbReference type="Proteomes" id="UP000887566">
    <property type="component" value="Unplaced"/>
</dbReference>
<reference evidence="2" key="1">
    <citation type="submission" date="2022-11" db="UniProtKB">
        <authorList>
            <consortium name="WormBaseParasite"/>
        </authorList>
    </citation>
    <scope>IDENTIFICATION</scope>
</reference>
<keyword evidence="1" id="KW-1185">Reference proteome</keyword>
<sequence length="182" mass="20916">MNGRVRVGRRETRVDDDRSTRLVLLCPPSSVCPYARRPGPLGGALATPTQNRPLSRRRHQVALPCCRNQFGTLACRGLRRSQADIFEYRCLNDHDFHTIDCCMECRDYIETHKIHPQNAKPIFKAPWHCKDTHSFAFCRKFRTSGMGKYSCSTPEFAMRVCRMTCGYCDDKLYSYDKAAPPC</sequence>
<dbReference type="WBParaSite" id="PSAMB.scaffold505size48986.g6595.t1">
    <property type="protein sequence ID" value="PSAMB.scaffold505size48986.g6595.t1"/>
    <property type="gene ID" value="PSAMB.scaffold505size48986.g6595"/>
</dbReference>